<name>A0A0G9GX62_9GAMM</name>
<dbReference type="EMBL" id="JPLA01000136">
    <property type="protein sequence ID" value="KLD61811.1"/>
    <property type="molecule type" value="Genomic_DNA"/>
</dbReference>
<protein>
    <submittedName>
        <fullName evidence="1">Uncharacterized protein</fullName>
    </submittedName>
</protein>
<evidence type="ECO:0000313" key="1">
    <source>
        <dbReference type="EMBL" id="KLD61811.1"/>
    </source>
</evidence>
<dbReference type="RefSeq" id="WP_046973413.1">
    <property type="nucleotide sequence ID" value="NZ_JPLA01000136.1"/>
</dbReference>
<proteinExistence type="predicted"/>
<dbReference type="PATRIC" id="fig|1440762.4.peg.565"/>
<sequence length="66" mass="7092">MSIFSTKVNGQKVTVVARNVAYVTENSEGRGVITFTNGDSINTQVGYDSIRRNVAKALDGAKEIAE</sequence>
<reference evidence="1 2" key="1">
    <citation type="journal article" date="2015" name="Antonie Van Leeuwenhoek">
        <title>A phylogenomic and molecular marker based taxonomic framework for the order Xanthomonadales: proposal to transfer the families Algiphilaceae and Solimonadaceae to the order Nevskiales ord. nov. and to create a new family within the order Xanthomonadales, the family Rhodanobacteraceae fam. nov., containing the genus Rhodanobacter and its closest relatives.</title>
        <authorList>
            <person name="Naushad S."/>
            <person name="Adeolu M."/>
            <person name="Wong S."/>
            <person name="Sohail M."/>
            <person name="Schellhorn H.E."/>
            <person name="Gupta R.S."/>
        </authorList>
    </citation>
    <scope>NUCLEOTIDE SEQUENCE [LARGE SCALE GENOMIC DNA]</scope>
    <source>
        <strain evidence="1 2">DSM 16301</strain>
    </source>
</reference>
<dbReference type="AlphaFoldDB" id="A0A0G9GX62"/>
<dbReference type="Proteomes" id="UP000035481">
    <property type="component" value="Unassembled WGS sequence"/>
</dbReference>
<gene>
    <name evidence="1" type="ORF">Y882_18820</name>
</gene>
<evidence type="ECO:0000313" key="2">
    <source>
        <dbReference type="Proteomes" id="UP000035481"/>
    </source>
</evidence>
<organism evidence="1 2">
    <name type="scientific">Dyella japonica DSM 16301</name>
    <dbReference type="NCBI Taxonomy" id="1440762"/>
    <lineage>
        <taxon>Bacteria</taxon>
        <taxon>Pseudomonadati</taxon>
        <taxon>Pseudomonadota</taxon>
        <taxon>Gammaproteobacteria</taxon>
        <taxon>Lysobacterales</taxon>
        <taxon>Rhodanobacteraceae</taxon>
        <taxon>Dyella</taxon>
    </lineage>
</organism>
<accession>A0A0G9GX62</accession>
<comment type="caution">
    <text evidence="1">The sequence shown here is derived from an EMBL/GenBank/DDBJ whole genome shotgun (WGS) entry which is preliminary data.</text>
</comment>